<keyword evidence="1" id="KW-1133">Transmembrane helix</keyword>
<dbReference type="OrthoDB" id="6106242at2759"/>
<dbReference type="Proteomes" id="UP000507470">
    <property type="component" value="Unassembled WGS sequence"/>
</dbReference>
<keyword evidence="1" id="KW-0812">Transmembrane</keyword>
<keyword evidence="3" id="KW-1185">Reference proteome</keyword>
<evidence type="ECO:0000313" key="2">
    <source>
        <dbReference type="EMBL" id="CAC5397886.1"/>
    </source>
</evidence>
<evidence type="ECO:0000313" key="3">
    <source>
        <dbReference type="Proteomes" id="UP000507470"/>
    </source>
</evidence>
<evidence type="ECO:0000256" key="1">
    <source>
        <dbReference type="SAM" id="Phobius"/>
    </source>
</evidence>
<keyword evidence="1" id="KW-0472">Membrane</keyword>
<accession>A0A6J8CQY8</accession>
<protein>
    <submittedName>
        <fullName evidence="2">Uncharacterized protein</fullName>
    </submittedName>
</protein>
<name>A0A6J8CQY8_MYTCO</name>
<reference evidence="2 3" key="1">
    <citation type="submission" date="2020-06" db="EMBL/GenBank/DDBJ databases">
        <authorList>
            <person name="Li R."/>
            <person name="Bekaert M."/>
        </authorList>
    </citation>
    <scope>NUCLEOTIDE SEQUENCE [LARGE SCALE GENOMIC DNA]</scope>
    <source>
        <strain evidence="3">wild</strain>
    </source>
</reference>
<sequence>MIECCMWPLNISKGHRPRYNLRKNVIQEIPCEEEYFMPYDYQSNSYHDNGPSHCKIQKGSCMGDGMKMCSIGSTTTDITCYCDHTQNYVPRLLSTSPCFLQFENECMVTSSCNVIIEYNKSQVKRDSNLSNERLLLIIYILSAILAVLLSCIIVYFVRNTLAKKDQTTNVLRSHRIQHIGENQESQYVDMHANLERNNKCIPVTSIGAQNISAGIMFEM</sequence>
<proteinExistence type="predicted"/>
<dbReference type="EMBL" id="CACVKT020005775">
    <property type="protein sequence ID" value="CAC5397886.1"/>
    <property type="molecule type" value="Genomic_DNA"/>
</dbReference>
<organism evidence="2 3">
    <name type="scientific">Mytilus coruscus</name>
    <name type="common">Sea mussel</name>
    <dbReference type="NCBI Taxonomy" id="42192"/>
    <lineage>
        <taxon>Eukaryota</taxon>
        <taxon>Metazoa</taxon>
        <taxon>Spiralia</taxon>
        <taxon>Lophotrochozoa</taxon>
        <taxon>Mollusca</taxon>
        <taxon>Bivalvia</taxon>
        <taxon>Autobranchia</taxon>
        <taxon>Pteriomorphia</taxon>
        <taxon>Mytilida</taxon>
        <taxon>Mytiloidea</taxon>
        <taxon>Mytilidae</taxon>
        <taxon>Mytilinae</taxon>
        <taxon>Mytilus</taxon>
    </lineage>
</organism>
<dbReference type="AlphaFoldDB" id="A0A6J8CQY8"/>
<feature type="transmembrane region" description="Helical" evidence="1">
    <location>
        <begin position="134"/>
        <end position="157"/>
    </location>
</feature>
<gene>
    <name evidence="2" type="ORF">MCOR_32294</name>
</gene>